<keyword evidence="3" id="KW-0067">ATP-binding</keyword>
<evidence type="ECO:0000259" key="4">
    <source>
        <dbReference type="Pfam" id="PF01406"/>
    </source>
</evidence>
<proteinExistence type="predicted"/>
<dbReference type="GO" id="GO:0005737">
    <property type="term" value="C:cytoplasm"/>
    <property type="evidence" value="ECO:0007669"/>
    <property type="project" value="TreeGrafter"/>
</dbReference>
<organism evidence="5 6">
    <name type="scientific">Morus notabilis</name>
    <dbReference type="NCBI Taxonomy" id="981085"/>
    <lineage>
        <taxon>Eukaryota</taxon>
        <taxon>Viridiplantae</taxon>
        <taxon>Streptophyta</taxon>
        <taxon>Embryophyta</taxon>
        <taxon>Tracheophyta</taxon>
        <taxon>Spermatophyta</taxon>
        <taxon>Magnoliopsida</taxon>
        <taxon>eudicotyledons</taxon>
        <taxon>Gunneridae</taxon>
        <taxon>Pentapetalae</taxon>
        <taxon>rosids</taxon>
        <taxon>fabids</taxon>
        <taxon>Rosales</taxon>
        <taxon>Moraceae</taxon>
        <taxon>Moreae</taxon>
        <taxon>Morus</taxon>
    </lineage>
</organism>
<evidence type="ECO:0000313" key="5">
    <source>
        <dbReference type="EMBL" id="EXB95851.1"/>
    </source>
</evidence>
<feature type="domain" description="tRNA synthetases class I catalytic" evidence="4">
    <location>
        <begin position="6"/>
        <end position="127"/>
    </location>
</feature>
<dbReference type="InterPro" id="IPR024909">
    <property type="entry name" value="Cys-tRNA/MSH_ligase"/>
</dbReference>
<dbReference type="PRINTS" id="PR00983">
    <property type="entry name" value="TRNASYNTHCYS"/>
</dbReference>
<keyword evidence="1" id="KW-0436">Ligase</keyword>
<dbReference type="Pfam" id="PF01406">
    <property type="entry name" value="tRNA-synt_1e"/>
    <property type="match status" value="1"/>
</dbReference>
<dbReference type="STRING" id="981085.W9SA80"/>
<reference evidence="6" key="1">
    <citation type="submission" date="2013-01" db="EMBL/GenBank/DDBJ databases">
        <title>Draft Genome Sequence of a Mulberry Tree, Morus notabilis C.K. Schneid.</title>
        <authorList>
            <person name="He N."/>
            <person name="Zhao S."/>
        </authorList>
    </citation>
    <scope>NUCLEOTIDE SEQUENCE</scope>
</reference>
<dbReference type="Proteomes" id="UP000030645">
    <property type="component" value="Unassembled WGS sequence"/>
</dbReference>
<dbReference type="GO" id="GO:0006423">
    <property type="term" value="P:cysteinyl-tRNA aminoacylation"/>
    <property type="evidence" value="ECO:0007669"/>
    <property type="project" value="TreeGrafter"/>
</dbReference>
<keyword evidence="2" id="KW-0547">Nucleotide-binding</keyword>
<sequence length="131" mass="14807">MESGRIMQIINNGFAYPVDGDVFFAVDKFPNYGQFSGQKLENIRAPERVAVDSRKRNPADFALWKAAKPGPSGPNLHPKTPGRLGWHIEFSAMRAPYLTFKFDIHGGGIDLIFPHHENEICPKLCRMPREL</sequence>
<dbReference type="PANTHER" id="PTHR10890">
    <property type="entry name" value="CYSTEINYL-TRNA SYNTHETASE"/>
    <property type="match status" value="1"/>
</dbReference>
<dbReference type="AlphaFoldDB" id="W9SA80"/>
<keyword evidence="6" id="KW-1185">Reference proteome</keyword>
<dbReference type="eggNOG" id="KOG2007">
    <property type="taxonomic scope" value="Eukaryota"/>
</dbReference>
<dbReference type="EMBL" id="KE345231">
    <property type="protein sequence ID" value="EXB95851.1"/>
    <property type="molecule type" value="Genomic_DNA"/>
</dbReference>
<dbReference type="InterPro" id="IPR014729">
    <property type="entry name" value="Rossmann-like_a/b/a_fold"/>
</dbReference>
<protein>
    <recommendedName>
        <fullName evidence="4">tRNA synthetases class I catalytic domain-containing protein</fullName>
    </recommendedName>
</protein>
<accession>W9SA80</accession>
<evidence type="ECO:0000313" key="6">
    <source>
        <dbReference type="Proteomes" id="UP000030645"/>
    </source>
</evidence>
<dbReference type="PANTHER" id="PTHR10890:SF26">
    <property type="entry name" value="CYSTEINE--TRNA LIGASE 1, CYTOPLASMIC-RELATED"/>
    <property type="match status" value="1"/>
</dbReference>
<dbReference type="SUPFAM" id="SSF52374">
    <property type="entry name" value="Nucleotidylyl transferase"/>
    <property type="match status" value="1"/>
</dbReference>
<evidence type="ECO:0000256" key="3">
    <source>
        <dbReference type="ARBA" id="ARBA00022840"/>
    </source>
</evidence>
<dbReference type="Gene3D" id="3.40.50.620">
    <property type="entry name" value="HUPs"/>
    <property type="match status" value="1"/>
</dbReference>
<dbReference type="GO" id="GO:0005524">
    <property type="term" value="F:ATP binding"/>
    <property type="evidence" value="ECO:0007669"/>
    <property type="project" value="UniProtKB-KW"/>
</dbReference>
<gene>
    <name evidence="5" type="ORF">L484_010050</name>
</gene>
<dbReference type="InterPro" id="IPR032678">
    <property type="entry name" value="tRNA-synt_1_cat_dom"/>
</dbReference>
<evidence type="ECO:0000256" key="1">
    <source>
        <dbReference type="ARBA" id="ARBA00022598"/>
    </source>
</evidence>
<evidence type="ECO:0000256" key="2">
    <source>
        <dbReference type="ARBA" id="ARBA00022741"/>
    </source>
</evidence>
<dbReference type="GO" id="GO:0004817">
    <property type="term" value="F:cysteine-tRNA ligase activity"/>
    <property type="evidence" value="ECO:0007669"/>
    <property type="project" value="TreeGrafter"/>
</dbReference>
<name>W9SA80_9ROSA</name>